<dbReference type="GO" id="GO:0006915">
    <property type="term" value="P:apoptotic process"/>
    <property type="evidence" value="ECO:0007669"/>
    <property type="project" value="UniProtKB-KW"/>
</dbReference>
<keyword evidence="5" id="KW-1185">Reference proteome</keyword>
<dbReference type="Proteomes" id="UP000829720">
    <property type="component" value="Unassembled WGS sequence"/>
</dbReference>
<gene>
    <name evidence="4" type="ORF">AGOR_G00230230</name>
</gene>
<feature type="region of interest" description="Disordered" evidence="3">
    <location>
        <begin position="1"/>
        <end position="113"/>
    </location>
</feature>
<organism evidence="4 5">
    <name type="scientific">Albula goreensis</name>
    <dbReference type="NCBI Taxonomy" id="1534307"/>
    <lineage>
        <taxon>Eukaryota</taxon>
        <taxon>Metazoa</taxon>
        <taxon>Chordata</taxon>
        <taxon>Craniata</taxon>
        <taxon>Vertebrata</taxon>
        <taxon>Euteleostomi</taxon>
        <taxon>Actinopterygii</taxon>
        <taxon>Neopterygii</taxon>
        <taxon>Teleostei</taxon>
        <taxon>Albuliformes</taxon>
        <taxon>Albulidae</taxon>
        <taxon>Albula</taxon>
    </lineage>
</organism>
<evidence type="ECO:0000313" key="4">
    <source>
        <dbReference type="EMBL" id="KAI1884800.1"/>
    </source>
</evidence>
<proteinExistence type="predicted"/>
<dbReference type="InterPro" id="IPR036834">
    <property type="entry name" value="Bcl-2-like_sf"/>
</dbReference>
<evidence type="ECO:0000256" key="3">
    <source>
        <dbReference type="SAM" id="MobiDB-lite"/>
    </source>
</evidence>
<dbReference type="GO" id="GO:2001236">
    <property type="term" value="P:regulation of extrinsic apoptotic signaling pathway"/>
    <property type="evidence" value="ECO:0007669"/>
    <property type="project" value="TreeGrafter"/>
</dbReference>
<dbReference type="PANTHER" id="PTHR14965">
    <property type="entry name" value="SI:CH73-248E21.1"/>
    <property type="match status" value="1"/>
</dbReference>
<name>A0A8T3CLT7_9TELE</name>
<sequence length="230" mass="25827">MSPYSSTSEEGSGGEESRKKKKKKFKSKLSTLIRKMKLSRKDGSNNDQHPRRSVSLASGDRKTDTEEAVTSPGHSPNFYEEVAETLERIAQKHSVKRRDPSPASSPTPSDKEDLVQQLVKTLQVQGDAIDHKIQSEPFLRRSLIRLSYASFASLVDKFTNQVEVTGPAPEGSTLARMAVSMEVSRQVITATGTQRMQGFAERYMERFTPWVKSKGGWENILRSEDVLEYD</sequence>
<evidence type="ECO:0008006" key="6">
    <source>
        <dbReference type="Google" id="ProtNLM"/>
    </source>
</evidence>
<dbReference type="SUPFAM" id="SSF56854">
    <property type="entry name" value="Bcl-2 inhibitors of programmed cell death"/>
    <property type="match status" value="1"/>
</dbReference>
<evidence type="ECO:0000313" key="5">
    <source>
        <dbReference type="Proteomes" id="UP000829720"/>
    </source>
</evidence>
<dbReference type="EMBL" id="JAERUA010000022">
    <property type="protein sequence ID" value="KAI1884800.1"/>
    <property type="molecule type" value="Genomic_DNA"/>
</dbReference>
<dbReference type="PANTHER" id="PTHR14965:SF2">
    <property type="entry name" value="BCL-2-LIKE PROTEIN 12"/>
    <property type="match status" value="1"/>
</dbReference>
<dbReference type="OrthoDB" id="9948760at2759"/>
<evidence type="ECO:0000256" key="2">
    <source>
        <dbReference type="ARBA" id="ARBA00022703"/>
    </source>
</evidence>
<accession>A0A8T3CLT7</accession>
<reference evidence="4" key="1">
    <citation type="submission" date="2021-01" db="EMBL/GenBank/DDBJ databases">
        <authorList>
            <person name="Zahm M."/>
            <person name="Roques C."/>
            <person name="Cabau C."/>
            <person name="Klopp C."/>
            <person name="Donnadieu C."/>
            <person name="Jouanno E."/>
            <person name="Lampietro C."/>
            <person name="Louis A."/>
            <person name="Herpin A."/>
            <person name="Echchiki A."/>
            <person name="Berthelot C."/>
            <person name="Parey E."/>
            <person name="Roest-Crollius H."/>
            <person name="Braasch I."/>
            <person name="Postlethwait J."/>
            <person name="Bobe J."/>
            <person name="Montfort J."/>
            <person name="Bouchez O."/>
            <person name="Begum T."/>
            <person name="Mejri S."/>
            <person name="Adams A."/>
            <person name="Chen W.-J."/>
            <person name="Guiguen Y."/>
        </authorList>
    </citation>
    <scope>NUCLEOTIDE SEQUENCE</scope>
    <source>
        <tissue evidence="4">Blood</tissue>
    </source>
</reference>
<dbReference type="AlphaFoldDB" id="A0A8T3CLT7"/>
<protein>
    <recommendedName>
        <fullName evidence="6">Bcl-2-like protein 12</fullName>
    </recommendedName>
</protein>
<comment type="caution">
    <text evidence="4">The sequence shown here is derived from an EMBL/GenBank/DDBJ whole genome shotgun (WGS) entry which is preliminary data.</text>
</comment>
<feature type="compositionally biased region" description="Basic and acidic residues" evidence="3">
    <location>
        <begin position="39"/>
        <end position="50"/>
    </location>
</feature>
<keyword evidence="2" id="KW-0053">Apoptosis</keyword>
<keyword evidence="1" id="KW-0597">Phosphoprotein</keyword>
<feature type="compositionally biased region" description="Low complexity" evidence="3">
    <location>
        <begin position="1"/>
        <end position="10"/>
    </location>
</feature>
<evidence type="ECO:0000256" key="1">
    <source>
        <dbReference type="ARBA" id="ARBA00022553"/>
    </source>
</evidence>